<protein>
    <submittedName>
        <fullName evidence="1">Uncharacterized protein</fullName>
    </submittedName>
</protein>
<gene>
    <name evidence="1" type="ORF">XBFM1_2600101</name>
</gene>
<dbReference type="Proteomes" id="UP000028487">
    <property type="component" value="Unassembled WGS sequence"/>
</dbReference>
<name>A0A077NXK0_XENBV</name>
<evidence type="ECO:0000313" key="2">
    <source>
        <dbReference type="Proteomes" id="UP000028487"/>
    </source>
</evidence>
<proteinExistence type="predicted"/>
<evidence type="ECO:0000313" key="1">
    <source>
        <dbReference type="EMBL" id="CDH02386.1"/>
    </source>
</evidence>
<dbReference type="EMBL" id="CBSV010000180">
    <property type="protein sequence ID" value="CDH02386.1"/>
    <property type="molecule type" value="Genomic_DNA"/>
</dbReference>
<sequence length="22" mass="2783">MIRYYAPLRFKMFFVTIRKNMG</sequence>
<accession>A0A077NXK0</accession>
<organism evidence="1 2">
    <name type="scientific">Xenorhabdus bovienii str. feltiae Moldova</name>
    <dbReference type="NCBI Taxonomy" id="1398200"/>
    <lineage>
        <taxon>Bacteria</taxon>
        <taxon>Pseudomonadati</taxon>
        <taxon>Pseudomonadota</taxon>
        <taxon>Gammaproteobacteria</taxon>
        <taxon>Enterobacterales</taxon>
        <taxon>Morganellaceae</taxon>
        <taxon>Xenorhabdus</taxon>
    </lineage>
</organism>
<reference evidence="1" key="1">
    <citation type="submission" date="2013-07" db="EMBL/GenBank/DDBJ databases">
        <title>Sub-species coevolution in mutualistic symbiosis.</title>
        <authorList>
            <person name="Murfin K."/>
            <person name="Klassen J."/>
            <person name="Lee M."/>
            <person name="Forst S."/>
            <person name="Stock P."/>
            <person name="Goodrich-Blair H."/>
        </authorList>
    </citation>
    <scope>NUCLEOTIDE SEQUENCE [LARGE SCALE GENOMIC DNA]</scope>
    <source>
        <strain evidence="1">Feltiae Moldova</strain>
    </source>
</reference>
<dbReference type="AlphaFoldDB" id="A0A077NXK0"/>
<dbReference type="HOGENOM" id="CLU_3425028_0_0_6"/>
<comment type="caution">
    <text evidence="1">The sequence shown here is derived from an EMBL/GenBank/DDBJ whole genome shotgun (WGS) entry which is preliminary data.</text>
</comment>